<evidence type="ECO:0000313" key="10">
    <source>
        <dbReference type="Proteomes" id="UP000294678"/>
    </source>
</evidence>
<feature type="coiled-coil region" evidence="7">
    <location>
        <begin position="30"/>
        <end position="98"/>
    </location>
</feature>
<keyword evidence="4" id="KW-1005">Bacterial flagellum biogenesis</keyword>
<gene>
    <name evidence="9" type="ORF">EV215_1480</name>
</gene>
<dbReference type="RefSeq" id="WP_134113350.1">
    <property type="nucleotide sequence ID" value="NZ_SOBG01000006.1"/>
</dbReference>
<evidence type="ECO:0000313" key="9">
    <source>
        <dbReference type="EMBL" id="TDT69138.1"/>
    </source>
</evidence>
<keyword evidence="9" id="KW-0969">Cilium</keyword>
<sequence>MFNVIKGNFVKKNTEPVVIKHKKNTVAKENEDLIKKNEQKIENEIDYEEEYYDETEEKSDEFDNFELDEILLSKQNELKELEIQMEKLKQEAENEAYRIIEEARIEAEKESNDIKAKAWDQGYQEGYEAGKNQVLLNSSNVFSNVQRVLEEAMNEKEIMLNNSKEEIINLIIKVAEKVIKIEVNNKEILKQNLLEALKNISVSPKITVYVNWEQVQYAKELKEEMKSKFYNIEEFNILEDKTLTPGGCVIETQMGRVDASIETQLETIIDKLHEE</sequence>
<keyword evidence="5" id="KW-0653">Protein transport</keyword>
<comment type="caution">
    <text evidence="9">The sequence shown here is derived from an EMBL/GenBank/DDBJ whole genome shotgun (WGS) entry which is preliminary data.</text>
</comment>
<keyword evidence="6" id="KW-1006">Bacterial flagellum protein export</keyword>
<keyword evidence="9" id="KW-0966">Cell projection</keyword>
<evidence type="ECO:0000256" key="1">
    <source>
        <dbReference type="ARBA" id="ARBA00003041"/>
    </source>
</evidence>
<evidence type="ECO:0000256" key="7">
    <source>
        <dbReference type="SAM" id="Coils"/>
    </source>
</evidence>
<evidence type="ECO:0000256" key="6">
    <source>
        <dbReference type="ARBA" id="ARBA00023225"/>
    </source>
</evidence>
<evidence type="ECO:0000256" key="3">
    <source>
        <dbReference type="ARBA" id="ARBA00022448"/>
    </source>
</evidence>
<dbReference type="PANTHER" id="PTHR34982:SF1">
    <property type="entry name" value="FLAGELLAR ASSEMBLY PROTEIN FLIH"/>
    <property type="match status" value="1"/>
</dbReference>
<keyword evidence="10" id="KW-1185">Reference proteome</keyword>
<feature type="domain" description="Flagellar assembly protein FliH/Type III secretion system HrpE" evidence="8">
    <location>
        <begin position="144"/>
        <end position="268"/>
    </location>
</feature>
<dbReference type="InterPro" id="IPR051472">
    <property type="entry name" value="T3SS_Stator/FliH"/>
</dbReference>
<name>A0AA46I5A9_9FUSO</name>
<proteinExistence type="inferred from homology"/>
<organism evidence="9 10">
    <name type="scientific">Hypnocyclicus thermotrophus</name>
    <dbReference type="NCBI Taxonomy" id="1627895"/>
    <lineage>
        <taxon>Bacteria</taxon>
        <taxon>Fusobacteriati</taxon>
        <taxon>Fusobacteriota</taxon>
        <taxon>Fusobacteriia</taxon>
        <taxon>Fusobacteriales</taxon>
        <taxon>Fusobacteriaceae</taxon>
        <taxon>Hypnocyclicus</taxon>
    </lineage>
</organism>
<dbReference type="GO" id="GO:0005829">
    <property type="term" value="C:cytosol"/>
    <property type="evidence" value="ECO:0007669"/>
    <property type="project" value="TreeGrafter"/>
</dbReference>
<evidence type="ECO:0000256" key="4">
    <source>
        <dbReference type="ARBA" id="ARBA00022795"/>
    </source>
</evidence>
<dbReference type="GO" id="GO:0044781">
    <property type="term" value="P:bacterial-type flagellum organization"/>
    <property type="evidence" value="ECO:0007669"/>
    <property type="project" value="UniProtKB-KW"/>
</dbReference>
<accession>A0AA46I5A9</accession>
<dbReference type="GO" id="GO:0015031">
    <property type="term" value="P:protein transport"/>
    <property type="evidence" value="ECO:0007669"/>
    <property type="project" value="UniProtKB-KW"/>
</dbReference>
<evidence type="ECO:0000259" key="8">
    <source>
        <dbReference type="Pfam" id="PF02108"/>
    </source>
</evidence>
<evidence type="ECO:0000256" key="2">
    <source>
        <dbReference type="ARBA" id="ARBA00006602"/>
    </source>
</evidence>
<dbReference type="SUPFAM" id="SSF160527">
    <property type="entry name" value="V-type ATPase subunit E-like"/>
    <property type="match status" value="1"/>
</dbReference>
<dbReference type="EMBL" id="SOBG01000006">
    <property type="protein sequence ID" value="TDT69138.1"/>
    <property type="molecule type" value="Genomic_DNA"/>
</dbReference>
<dbReference type="Proteomes" id="UP000294678">
    <property type="component" value="Unassembled WGS sequence"/>
</dbReference>
<evidence type="ECO:0000256" key="5">
    <source>
        <dbReference type="ARBA" id="ARBA00022927"/>
    </source>
</evidence>
<comment type="function">
    <text evidence="1">Needed for flagellar regrowth and assembly.</text>
</comment>
<comment type="similarity">
    <text evidence="2">Belongs to the FliH family.</text>
</comment>
<dbReference type="Pfam" id="PF02108">
    <property type="entry name" value="FliH"/>
    <property type="match status" value="1"/>
</dbReference>
<dbReference type="InterPro" id="IPR018035">
    <property type="entry name" value="Flagellar_FliH/T3SS_HrpE"/>
</dbReference>
<dbReference type="PANTHER" id="PTHR34982">
    <property type="entry name" value="YOP PROTEINS TRANSLOCATION PROTEIN L"/>
    <property type="match status" value="1"/>
</dbReference>
<reference evidence="9 10" key="1">
    <citation type="submission" date="2019-03" db="EMBL/GenBank/DDBJ databases">
        <title>Genomic Encyclopedia of Type Strains, Phase IV (KMG-IV): sequencing the most valuable type-strain genomes for metagenomic binning, comparative biology and taxonomic classification.</title>
        <authorList>
            <person name="Goeker M."/>
        </authorList>
    </citation>
    <scope>NUCLEOTIDE SEQUENCE [LARGE SCALE GENOMIC DNA]</scope>
    <source>
        <strain evidence="9 10">DSM 100055</strain>
    </source>
</reference>
<keyword evidence="9" id="KW-0282">Flagellum</keyword>
<keyword evidence="3" id="KW-0813">Transport</keyword>
<protein>
    <submittedName>
        <fullName evidence="9">Flagellar assembly protein FliH</fullName>
    </submittedName>
</protein>
<dbReference type="AlphaFoldDB" id="A0AA46I5A9"/>
<keyword evidence="7" id="KW-0175">Coiled coil</keyword>